<accession>A0ABS3VS38</accession>
<keyword evidence="4" id="KW-1185">Reference proteome</keyword>
<keyword evidence="2" id="KW-0732">Signal</keyword>
<dbReference type="Proteomes" id="UP000823521">
    <property type="component" value="Unassembled WGS sequence"/>
</dbReference>
<evidence type="ECO:0000256" key="2">
    <source>
        <dbReference type="SAM" id="SignalP"/>
    </source>
</evidence>
<feature type="non-terminal residue" evidence="3">
    <location>
        <position position="96"/>
    </location>
</feature>
<feature type="region of interest" description="Disordered" evidence="1">
    <location>
        <begin position="27"/>
        <end position="96"/>
    </location>
</feature>
<proteinExistence type="predicted"/>
<evidence type="ECO:0000313" key="3">
    <source>
        <dbReference type="EMBL" id="MBO4207315.1"/>
    </source>
</evidence>
<feature type="chain" id="PRO_5047408170" evidence="2">
    <location>
        <begin position="28"/>
        <end position="96"/>
    </location>
</feature>
<gene>
    <name evidence="3" type="ORF">GSF22_15035</name>
</gene>
<name>A0ABS3VS38_MICEH</name>
<protein>
    <submittedName>
        <fullName evidence="3">Uncharacterized protein</fullName>
    </submittedName>
</protein>
<evidence type="ECO:0000256" key="1">
    <source>
        <dbReference type="SAM" id="MobiDB-lite"/>
    </source>
</evidence>
<organism evidence="3 4">
    <name type="scientific">Micromonospora echinofusca</name>
    <dbReference type="NCBI Taxonomy" id="47858"/>
    <lineage>
        <taxon>Bacteria</taxon>
        <taxon>Bacillati</taxon>
        <taxon>Actinomycetota</taxon>
        <taxon>Actinomycetes</taxon>
        <taxon>Micromonosporales</taxon>
        <taxon>Micromonosporaceae</taxon>
        <taxon>Micromonospora</taxon>
    </lineage>
</organism>
<feature type="compositionally biased region" description="Basic and acidic residues" evidence="1">
    <location>
        <begin position="35"/>
        <end position="52"/>
    </location>
</feature>
<reference evidence="3 4" key="1">
    <citation type="submission" date="2019-12" db="EMBL/GenBank/DDBJ databases">
        <title>Whole genome sequencing of endophytic Actinobacterium Micromonospora sp. MPMI6T.</title>
        <authorList>
            <person name="Evv R."/>
            <person name="Podile A.R."/>
        </authorList>
    </citation>
    <scope>NUCLEOTIDE SEQUENCE [LARGE SCALE GENOMIC DNA]</scope>
    <source>
        <strain evidence="3 4">MPMI6</strain>
    </source>
</reference>
<dbReference type="EMBL" id="WVUH01000115">
    <property type="protein sequence ID" value="MBO4207315.1"/>
    <property type="molecule type" value="Genomic_DNA"/>
</dbReference>
<feature type="signal peptide" evidence="2">
    <location>
        <begin position="1"/>
        <end position="27"/>
    </location>
</feature>
<feature type="compositionally biased region" description="Low complexity" evidence="1">
    <location>
        <begin position="56"/>
        <end position="73"/>
    </location>
</feature>
<sequence length="96" mass="9837">MRRGRRYATVAALVVLTLASLAGISDAFGVGDAPDEARSASTRDAERRDRSLPHVAATSAGPTGTPARTPGPTVQASPSRRTTGPKPAPSTRRATG</sequence>
<evidence type="ECO:0000313" key="4">
    <source>
        <dbReference type="Proteomes" id="UP000823521"/>
    </source>
</evidence>
<comment type="caution">
    <text evidence="3">The sequence shown here is derived from an EMBL/GenBank/DDBJ whole genome shotgun (WGS) entry which is preliminary data.</text>
</comment>